<proteinExistence type="predicted"/>
<dbReference type="Proteomes" id="UP001208570">
    <property type="component" value="Unassembled WGS sequence"/>
</dbReference>
<keyword evidence="3 5" id="KW-1133">Transmembrane helix</keyword>
<accession>A0AAD9J6X3</accession>
<comment type="caution">
    <text evidence="6">The sequence shown here is derived from an EMBL/GenBank/DDBJ whole genome shotgun (WGS) entry which is preliminary data.</text>
</comment>
<dbReference type="GO" id="GO:0032216">
    <property type="term" value="F:glucosaminyl-phosphatidylinositol O-acyltransferase activity"/>
    <property type="evidence" value="ECO:0007669"/>
    <property type="project" value="TreeGrafter"/>
</dbReference>
<evidence type="ECO:0000313" key="6">
    <source>
        <dbReference type="EMBL" id="KAK2147573.1"/>
    </source>
</evidence>
<comment type="subcellular location">
    <subcellularLocation>
        <location evidence="1">Membrane</location>
        <topology evidence="1">Multi-pass membrane protein</topology>
    </subcellularLocation>
</comment>
<feature type="transmembrane region" description="Helical" evidence="5">
    <location>
        <begin position="328"/>
        <end position="350"/>
    </location>
</feature>
<gene>
    <name evidence="6" type="ORF">LSH36_547g05032</name>
</gene>
<dbReference type="GO" id="GO:0072659">
    <property type="term" value="P:protein localization to plasma membrane"/>
    <property type="evidence" value="ECO:0007669"/>
    <property type="project" value="TreeGrafter"/>
</dbReference>
<protein>
    <submittedName>
        <fullName evidence="6">Uncharacterized protein</fullName>
    </submittedName>
</protein>
<name>A0AAD9J6X3_9ANNE</name>
<keyword evidence="4 5" id="KW-0472">Membrane</keyword>
<sequence length="359" mass="41781">MSGIICMTLLSSHQDIFITILSTTVGILWYLLLDDRRMHHESIIEANCYVFPDLLDLEMPRRMRFMTYFRSYVLVSAAIAILGVDFHQIFPRSLLSTIKSTFPLWFLGIGRVIIVYLTKYHLNKVEYGIYWNFFLTLATVKTVSTMILFIVPPQYSVIAGIVVAVTYEFCLEVLGLKTIILKSTSGDFNREGFFNANREGICACIGYLCRFREWLQTLIMFVLMTGMFWLSLVYSRKVFDEISRRMANMTFIIWMMAHQMFILSTLLAVDLIEILMQYGWLTYRTRLSQPEFCLMEAINRNGLFFFLLANILTGAFNCIMNTKDAGPMLSFCTLVVYMLMLSISVTELYLRNITFTFWK</sequence>
<evidence type="ECO:0000313" key="7">
    <source>
        <dbReference type="Proteomes" id="UP001208570"/>
    </source>
</evidence>
<evidence type="ECO:0000256" key="5">
    <source>
        <dbReference type="SAM" id="Phobius"/>
    </source>
</evidence>
<reference evidence="6" key="1">
    <citation type="journal article" date="2023" name="Mol. Biol. Evol.">
        <title>Third-Generation Sequencing Reveals the Adaptive Role of the Epigenome in Three Deep-Sea Polychaetes.</title>
        <authorList>
            <person name="Perez M."/>
            <person name="Aroh O."/>
            <person name="Sun Y."/>
            <person name="Lan Y."/>
            <person name="Juniper S.K."/>
            <person name="Young C.R."/>
            <person name="Angers B."/>
            <person name="Qian P.Y."/>
        </authorList>
    </citation>
    <scope>NUCLEOTIDE SEQUENCE</scope>
    <source>
        <strain evidence="6">P08H-3</strain>
    </source>
</reference>
<feature type="transmembrane region" description="Helical" evidence="5">
    <location>
        <begin position="214"/>
        <end position="232"/>
    </location>
</feature>
<dbReference type="Pfam" id="PF06423">
    <property type="entry name" value="GWT1"/>
    <property type="match status" value="2"/>
</dbReference>
<dbReference type="AlphaFoldDB" id="A0AAD9J6X3"/>
<keyword evidence="7" id="KW-1185">Reference proteome</keyword>
<feature type="transmembrane region" description="Helical" evidence="5">
    <location>
        <begin position="102"/>
        <end position="118"/>
    </location>
</feature>
<feature type="transmembrane region" description="Helical" evidence="5">
    <location>
        <begin position="16"/>
        <end position="33"/>
    </location>
</feature>
<organism evidence="6 7">
    <name type="scientific">Paralvinella palmiformis</name>
    <dbReference type="NCBI Taxonomy" id="53620"/>
    <lineage>
        <taxon>Eukaryota</taxon>
        <taxon>Metazoa</taxon>
        <taxon>Spiralia</taxon>
        <taxon>Lophotrochozoa</taxon>
        <taxon>Annelida</taxon>
        <taxon>Polychaeta</taxon>
        <taxon>Sedentaria</taxon>
        <taxon>Canalipalpata</taxon>
        <taxon>Terebellida</taxon>
        <taxon>Terebelliformia</taxon>
        <taxon>Alvinellidae</taxon>
        <taxon>Paralvinella</taxon>
    </lineage>
</organism>
<dbReference type="PANTHER" id="PTHR20661">
    <property type="entry name" value="PHOSPHATIDYLINOSITOL-GLYCAN BIOSYNTHESIS CLASS W PROTEIN"/>
    <property type="match status" value="1"/>
</dbReference>
<evidence type="ECO:0000256" key="3">
    <source>
        <dbReference type="ARBA" id="ARBA00022989"/>
    </source>
</evidence>
<dbReference type="GO" id="GO:0016020">
    <property type="term" value="C:membrane"/>
    <property type="evidence" value="ECO:0007669"/>
    <property type="project" value="UniProtKB-SubCell"/>
</dbReference>
<feature type="transmembrane region" description="Helical" evidence="5">
    <location>
        <begin position="69"/>
        <end position="90"/>
    </location>
</feature>
<dbReference type="InterPro" id="IPR009447">
    <property type="entry name" value="PIGW/GWT1"/>
</dbReference>
<dbReference type="PANTHER" id="PTHR20661:SF0">
    <property type="entry name" value="PHOSPHATIDYLINOSITOL-GLYCAN BIOSYNTHESIS CLASS W PROTEIN"/>
    <property type="match status" value="1"/>
</dbReference>
<evidence type="ECO:0000256" key="4">
    <source>
        <dbReference type="ARBA" id="ARBA00023136"/>
    </source>
</evidence>
<dbReference type="GO" id="GO:0005783">
    <property type="term" value="C:endoplasmic reticulum"/>
    <property type="evidence" value="ECO:0007669"/>
    <property type="project" value="TreeGrafter"/>
</dbReference>
<keyword evidence="2 5" id="KW-0812">Transmembrane</keyword>
<evidence type="ECO:0000256" key="1">
    <source>
        <dbReference type="ARBA" id="ARBA00004141"/>
    </source>
</evidence>
<dbReference type="EMBL" id="JAODUP010000547">
    <property type="protein sequence ID" value="KAK2147573.1"/>
    <property type="molecule type" value="Genomic_DNA"/>
</dbReference>
<feature type="transmembrane region" description="Helical" evidence="5">
    <location>
        <begin position="302"/>
        <end position="322"/>
    </location>
</feature>
<evidence type="ECO:0000256" key="2">
    <source>
        <dbReference type="ARBA" id="ARBA00022692"/>
    </source>
</evidence>
<feature type="transmembrane region" description="Helical" evidence="5">
    <location>
        <begin position="252"/>
        <end position="281"/>
    </location>
</feature>
<feature type="transmembrane region" description="Helical" evidence="5">
    <location>
        <begin position="130"/>
        <end position="151"/>
    </location>
</feature>
<dbReference type="GO" id="GO:0006506">
    <property type="term" value="P:GPI anchor biosynthetic process"/>
    <property type="evidence" value="ECO:0007669"/>
    <property type="project" value="InterPro"/>
</dbReference>